<evidence type="ECO:0000256" key="3">
    <source>
        <dbReference type="ARBA" id="ARBA00023043"/>
    </source>
</evidence>
<dbReference type="EMBL" id="LCTW02000518">
    <property type="protein sequence ID" value="KXX73195.1"/>
    <property type="molecule type" value="Genomic_DNA"/>
</dbReference>
<evidence type="ECO:0000256" key="5">
    <source>
        <dbReference type="SAM" id="MobiDB-lite"/>
    </source>
</evidence>
<feature type="compositionally biased region" description="Polar residues" evidence="5">
    <location>
        <begin position="790"/>
        <end position="801"/>
    </location>
</feature>
<protein>
    <recommendedName>
        <fullName evidence="1">protein S-acyltransferase</fullName>
        <ecNumber evidence="1">2.3.1.225</ecNumber>
    </recommendedName>
</protein>
<dbReference type="Pfam" id="PF12796">
    <property type="entry name" value="Ank_2"/>
    <property type="match status" value="2"/>
</dbReference>
<evidence type="ECO:0000313" key="7">
    <source>
        <dbReference type="EMBL" id="KXX73195.1"/>
    </source>
</evidence>
<feature type="domain" description="Azaphilone pigments biosynthesis cluster protein L N-terminal" evidence="6">
    <location>
        <begin position="1"/>
        <end position="61"/>
    </location>
</feature>
<dbReference type="SMART" id="SM00248">
    <property type="entry name" value="ANK"/>
    <property type="match status" value="6"/>
</dbReference>
<dbReference type="Proteomes" id="UP000078237">
    <property type="component" value="Unassembled WGS sequence"/>
</dbReference>
<dbReference type="GO" id="GO:0019706">
    <property type="term" value="F:protein-cysteine S-palmitoyltransferase activity"/>
    <property type="evidence" value="ECO:0007669"/>
    <property type="project" value="UniProtKB-EC"/>
</dbReference>
<dbReference type="VEuPathDB" id="FungiDB:MMYC01_210292"/>
<dbReference type="InterPro" id="IPR002110">
    <property type="entry name" value="Ankyrin_rpt"/>
</dbReference>
<keyword evidence="3 4" id="KW-0040">ANK repeat</keyword>
<dbReference type="PANTHER" id="PTHR24161:SF85">
    <property type="entry name" value="PALMITOYLTRANSFERASE HIP14"/>
    <property type="match status" value="1"/>
</dbReference>
<evidence type="ECO:0000256" key="2">
    <source>
        <dbReference type="ARBA" id="ARBA00022737"/>
    </source>
</evidence>
<feature type="repeat" description="ANK" evidence="4">
    <location>
        <begin position="507"/>
        <end position="539"/>
    </location>
</feature>
<name>A0A175VPM6_9PEZI</name>
<dbReference type="OrthoDB" id="341259at2759"/>
<evidence type="ECO:0000256" key="1">
    <source>
        <dbReference type="ARBA" id="ARBA00012210"/>
    </source>
</evidence>
<gene>
    <name evidence="7" type="ORF">MMYC01_210292</name>
</gene>
<proteinExistence type="predicted"/>
<evidence type="ECO:0000313" key="8">
    <source>
        <dbReference type="Proteomes" id="UP000078237"/>
    </source>
</evidence>
<dbReference type="EC" id="2.3.1.225" evidence="1"/>
<evidence type="ECO:0000256" key="4">
    <source>
        <dbReference type="PROSITE-ProRule" id="PRU00023"/>
    </source>
</evidence>
<feature type="compositionally biased region" description="Low complexity" evidence="5">
    <location>
        <begin position="244"/>
        <end position="253"/>
    </location>
</feature>
<evidence type="ECO:0000259" key="6">
    <source>
        <dbReference type="Pfam" id="PF17111"/>
    </source>
</evidence>
<keyword evidence="8" id="KW-1185">Reference proteome</keyword>
<organism evidence="7 8">
    <name type="scientific">Madurella mycetomatis</name>
    <dbReference type="NCBI Taxonomy" id="100816"/>
    <lineage>
        <taxon>Eukaryota</taxon>
        <taxon>Fungi</taxon>
        <taxon>Dikarya</taxon>
        <taxon>Ascomycota</taxon>
        <taxon>Pezizomycotina</taxon>
        <taxon>Sordariomycetes</taxon>
        <taxon>Sordariomycetidae</taxon>
        <taxon>Sordariales</taxon>
        <taxon>Sordariales incertae sedis</taxon>
        <taxon>Madurella</taxon>
    </lineage>
</organism>
<accession>A0A175VPM6</accession>
<comment type="caution">
    <text evidence="7">The sequence shown here is derived from an EMBL/GenBank/DDBJ whole genome shotgun (WGS) entry which is preliminary data.</text>
</comment>
<reference evidence="7 8" key="1">
    <citation type="journal article" date="2016" name="Genome Announc.">
        <title>Genome Sequence of Madurella mycetomatis mm55, Isolated from a Human Mycetoma Case in Sudan.</title>
        <authorList>
            <person name="Smit S."/>
            <person name="Derks M.F."/>
            <person name="Bervoets S."/>
            <person name="Fahal A."/>
            <person name="van Leeuwen W."/>
            <person name="van Belkum A."/>
            <person name="van de Sande W.W."/>
        </authorList>
    </citation>
    <scope>NUCLEOTIDE SEQUENCE [LARGE SCALE GENOMIC DNA]</scope>
    <source>
        <strain evidence="8">mm55</strain>
    </source>
</reference>
<dbReference type="PROSITE" id="PS50297">
    <property type="entry name" value="ANK_REP_REGION"/>
    <property type="match status" value="3"/>
</dbReference>
<dbReference type="Gene3D" id="1.25.40.20">
    <property type="entry name" value="Ankyrin repeat-containing domain"/>
    <property type="match status" value="1"/>
</dbReference>
<dbReference type="PROSITE" id="PS50088">
    <property type="entry name" value="ANK_REPEAT"/>
    <property type="match status" value="3"/>
</dbReference>
<feature type="repeat" description="ANK" evidence="4">
    <location>
        <begin position="643"/>
        <end position="666"/>
    </location>
</feature>
<feature type="region of interest" description="Disordered" evidence="5">
    <location>
        <begin position="782"/>
        <end position="801"/>
    </location>
</feature>
<dbReference type="PANTHER" id="PTHR24161">
    <property type="entry name" value="ANK_REP_REGION DOMAIN-CONTAINING PROTEIN-RELATED"/>
    <property type="match status" value="1"/>
</dbReference>
<dbReference type="InterPro" id="IPR036770">
    <property type="entry name" value="Ankyrin_rpt-contain_sf"/>
</dbReference>
<dbReference type="SUPFAM" id="SSF48403">
    <property type="entry name" value="Ankyrin repeat"/>
    <property type="match status" value="1"/>
</dbReference>
<feature type="region of interest" description="Disordered" evidence="5">
    <location>
        <begin position="233"/>
        <end position="255"/>
    </location>
</feature>
<dbReference type="AlphaFoldDB" id="A0A175VPM6"/>
<dbReference type="STRING" id="100816.A0A175VPM6"/>
<feature type="repeat" description="ANK" evidence="4">
    <location>
        <begin position="610"/>
        <end position="642"/>
    </location>
</feature>
<dbReference type="Pfam" id="PF17111">
    <property type="entry name" value="PigL_N"/>
    <property type="match status" value="1"/>
</dbReference>
<sequence length="801" mass="88535">MDPLSIAAGVIAVATIAAQVSNILAEIRNDWDALPGRIHALNNEIQDFKAVLHQVAIAVEEKRVSAQDGHAAPTFLTQIARGKTALLDLKTILERLLSASPKKRDVIPRVLMWRREQRRVVLLQEEIKQVKSSMNILLGASNSRDMTQVRLQLEELSLKFSGSTELSCADLKVPNSKFVHMLLEQHYTTMSELLSHKYSVVDQRLERVEALLQNQAAQMHAAQALQAGRLYNTSAPPARRRPVRTVSPSSASRIQAGSDSIRLRLRQTRKTCQAACRCSCHSVLDKKTPAFMDGLLGQLFVGFSGWPLLSAKCDSAACTGQRTSSVSLEYWFPLGICWSQIVRFSLAYEANVGPSLQLNTLRRVPDSSLCVSFALEGNIDGLKSLFNRGLASPRDVSSTRGYSLLRWALYGQQYETCKFLMAAGADPTYRPIAKSDDSPSDKAVDIILRGRIPQEVVEILRLVSEGSDFIERQNFSRIHRIVLGLCCGDLEEELRLHPRSVDCVDSTGRTALQWAAARGDERAVITLLSWGADPNNMDEKLNTPLTLTANQNQTACVRLLLEAGALPDPELPPGIKFGSPLNCAARNARDPMLMKSLLDFNANIEASGVDGVTPLLHVARGNSAVHAMLLLEYGADINATSKNGQTPLTTAIQYNNHPVLRLLLERWFEYTECPRLTGPNLLEKVAQYADVKTIMLLTAAEHLRVSKDSSYVLEHYNKILEERIDFSNKLGAAFEDLLSVLRMEAAHHRSHVFDSRMESGLLNPLDRYLDCSDADTDSSDLAFEDAKESLSPTTNEGSEPG</sequence>
<dbReference type="InterPro" id="IPR031348">
    <property type="entry name" value="PigL_N"/>
</dbReference>
<keyword evidence="2" id="KW-0677">Repeat</keyword>